<keyword evidence="2" id="KW-1185">Reference proteome</keyword>
<accession>A0ABQ5BW97</accession>
<gene>
    <name evidence="1" type="ORF">Tco_0877220</name>
</gene>
<dbReference type="Proteomes" id="UP001151760">
    <property type="component" value="Unassembled WGS sequence"/>
</dbReference>
<comment type="caution">
    <text evidence="1">The sequence shown here is derived from an EMBL/GenBank/DDBJ whole genome shotgun (WGS) entry which is preliminary data.</text>
</comment>
<sequence length="233" mass="25934">MSLSDHFDLCEKRLKDSASFCEYDHKFRYCGDAQIGNNVRPLDPSKVASEDLTTGDEGASCFSCALPDAPIGKMYQPSWDGWERCILTLHTLAQLVGTCVNMFNLTKLEHTLSLFPILEHTLSLFLEEAVKGELESLFVDKVIANLGDDNLVMTEEENSGQSVAYSNATGGPTLKNADIRKLFIEALRSPFTRRIIEFSSPTYKMPNNVKIYDGSEDLDDHISRLAGAVNLKE</sequence>
<organism evidence="1 2">
    <name type="scientific">Tanacetum coccineum</name>
    <dbReference type="NCBI Taxonomy" id="301880"/>
    <lineage>
        <taxon>Eukaryota</taxon>
        <taxon>Viridiplantae</taxon>
        <taxon>Streptophyta</taxon>
        <taxon>Embryophyta</taxon>
        <taxon>Tracheophyta</taxon>
        <taxon>Spermatophyta</taxon>
        <taxon>Magnoliopsida</taxon>
        <taxon>eudicotyledons</taxon>
        <taxon>Gunneridae</taxon>
        <taxon>Pentapetalae</taxon>
        <taxon>asterids</taxon>
        <taxon>campanulids</taxon>
        <taxon>Asterales</taxon>
        <taxon>Asteraceae</taxon>
        <taxon>Asteroideae</taxon>
        <taxon>Anthemideae</taxon>
        <taxon>Anthemidinae</taxon>
        <taxon>Tanacetum</taxon>
    </lineage>
</organism>
<evidence type="ECO:0000313" key="2">
    <source>
        <dbReference type="Proteomes" id="UP001151760"/>
    </source>
</evidence>
<reference evidence="1" key="2">
    <citation type="submission" date="2022-01" db="EMBL/GenBank/DDBJ databases">
        <authorList>
            <person name="Yamashiro T."/>
            <person name="Shiraishi A."/>
            <person name="Satake H."/>
            <person name="Nakayama K."/>
        </authorList>
    </citation>
    <scope>NUCLEOTIDE SEQUENCE</scope>
</reference>
<dbReference type="EMBL" id="BQNB010013642">
    <property type="protein sequence ID" value="GJT18514.1"/>
    <property type="molecule type" value="Genomic_DNA"/>
</dbReference>
<protein>
    <submittedName>
        <fullName evidence="1">Uncharacterized protein</fullName>
    </submittedName>
</protein>
<evidence type="ECO:0000313" key="1">
    <source>
        <dbReference type="EMBL" id="GJT18514.1"/>
    </source>
</evidence>
<proteinExistence type="predicted"/>
<name>A0ABQ5BW97_9ASTR</name>
<reference evidence="1" key="1">
    <citation type="journal article" date="2022" name="Int. J. Mol. Sci.">
        <title>Draft Genome of Tanacetum Coccineum: Genomic Comparison of Closely Related Tanacetum-Family Plants.</title>
        <authorList>
            <person name="Yamashiro T."/>
            <person name="Shiraishi A."/>
            <person name="Nakayama K."/>
            <person name="Satake H."/>
        </authorList>
    </citation>
    <scope>NUCLEOTIDE SEQUENCE</scope>
</reference>